<feature type="compositionally biased region" description="Polar residues" evidence="7">
    <location>
        <begin position="8"/>
        <end position="17"/>
    </location>
</feature>
<protein>
    <recommendedName>
        <fullName evidence="8">GATA-type domain-containing protein</fullName>
    </recommendedName>
</protein>
<dbReference type="Gene3D" id="3.30.50.10">
    <property type="entry name" value="Erythroid Transcription Factor GATA-1, subunit A"/>
    <property type="match status" value="2"/>
</dbReference>
<evidence type="ECO:0000256" key="5">
    <source>
        <dbReference type="ARBA" id="ARBA00023242"/>
    </source>
</evidence>
<dbReference type="GO" id="GO:0008270">
    <property type="term" value="F:zinc ion binding"/>
    <property type="evidence" value="ECO:0007669"/>
    <property type="project" value="UniProtKB-KW"/>
</dbReference>
<organism evidence="9 10">
    <name type="scientific">Phellinidium pouzarii</name>
    <dbReference type="NCBI Taxonomy" id="167371"/>
    <lineage>
        <taxon>Eukaryota</taxon>
        <taxon>Fungi</taxon>
        <taxon>Dikarya</taxon>
        <taxon>Basidiomycota</taxon>
        <taxon>Agaricomycotina</taxon>
        <taxon>Agaricomycetes</taxon>
        <taxon>Hymenochaetales</taxon>
        <taxon>Hymenochaetaceae</taxon>
        <taxon>Phellinidium</taxon>
    </lineage>
</organism>
<dbReference type="InterPro" id="IPR013088">
    <property type="entry name" value="Znf_NHR/GATA"/>
</dbReference>
<dbReference type="InterPro" id="IPR000679">
    <property type="entry name" value="Znf_GATA"/>
</dbReference>
<evidence type="ECO:0000256" key="3">
    <source>
        <dbReference type="ARBA" id="ARBA00022771"/>
    </source>
</evidence>
<evidence type="ECO:0000256" key="1">
    <source>
        <dbReference type="ARBA" id="ARBA00004123"/>
    </source>
</evidence>
<dbReference type="PANTHER" id="PTHR10071">
    <property type="entry name" value="TRANSCRIPTION FACTOR GATA FAMILY MEMBER"/>
    <property type="match status" value="1"/>
</dbReference>
<feature type="region of interest" description="Disordered" evidence="7">
    <location>
        <begin position="1"/>
        <end position="20"/>
    </location>
</feature>
<evidence type="ECO:0000256" key="2">
    <source>
        <dbReference type="ARBA" id="ARBA00022723"/>
    </source>
</evidence>
<dbReference type="PANTHER" id="PTHR10071:SF281">
    <property type="entry name" value="BOX A-BINDING FACTOR-RELATED"/>
    <property type="match status" value="1"/>
</dbReference>
<feature type="region of interest" description="Disordered" evidence="7">
    <location>
        <begin position="60"/>
        <end position="86"/>
    </location>
</feature>
<sequence>ATGAMTPTVLQGNSSTAPGGVKAECSNCGATHTPLWRRGLNDELNCNACGLYCKLHKRPRPKSMRNQHGEARSQATPRNDSSDPMGEPAQCYNCHTMATPLWRKDDEGKTLQASRLRAADFYEVRYHPQALASRCATNGVRRDAFCEPGCFAPRIANRNAPALADPRAGLVNRAAGVQLQPGGLRLCRAAFGADERAWG</sequence>
<feature type="domain" description="GATA-type" evidence="8">
    <location>
        <begin position="24"/>
        <end position="72"/>
    </location>
</feature>
<dbReference type="CDD" id="cd00202">
    <property type="entry name" value="ZnF_GATA"/>
    <property type="match status" value="1"/>
</dbReference>
<name>A0A4S4K4Z9_9AGAM</name>
<dbReference type="EMBL" id="SGPK01001532">
    <property type="protein sequence ID" value="THG92811.1"/>
    <property type="molecule type" value="Genomic_DNA"/>
</dbReference>
<dbReference type="SUPFAM" id="SSF57716">
    <property type="entry name" value="Glucocorticoid receptor-like (DNA-binding domain)"/>
    <property type="match status" value="2"/>
</dbReference>
<gene>
    <name evidence="9" type="ORF">EW145_g8578</name>
</gene>
<keyword evidence="10" id="KW-1185">Reference proteome</keyword>
<reference evidence="9 10" key="1">
    <citation type="submission" date="2019-02" db="EMBL/GenBank/DDBJ databases">
        <title>Genome sequencing of the rare red list fungi Phellinidium pouzarii.</title>
        <authorList>
            <person name="Buettner E."/>
            <person name="Kellner H."/>
        </authorList>
    </citation>
    <scope>NUCLEOTIDE SEQUENCE [LARGE SCALE GENOMIC DNA]</scope>
    <source>
        <strain evidence="9 10">DSM 108285</strain>
    </source>
</reference>
<evidence type="ECO:0000313" key="10">
    <source>
        <dbReference type="Proteomes" id="UP000308199"/>
    </source>
</evidence>
<dbReference type="PRINTS" id="PR00619">
    <property type="entry name" value="GATAZNFINGER"/>
</dbReference>
<dbReference type="GO" id="GO:0000978">
    <property type="term" value="F:RNA polymerase II cis-regulatory region sequence-specific DNA binding"/>
    <property type="evidence" value="ECO:0007669"/>
    <property type="project" value="TreeGrafter"/>
</dbReference>
<dbReference type="AlphaFoldDB" id="A0A4S4K4Z9"/>
<proteinExistence type="predicted"/>
<comment type="caution">
    <text evidence="9">The sequence shown here is derived from an EMBL/GenBank/DDBJ whole genome shotgun (WGS) entry which is preliminary data.</text>
</comment>
<keyword evidence="3 6" id="KW-0863">Zinc-finger</keyword>
<evidence type="ECO:0000256" key="6">
    <source>
        <dbReference type="PROSITE-ProRule" id="PRU00094"/>
    </source>
</evidence>
<dbReference type="GO" id="GO:0000122">
    <property type="term" value="P:negative regulation of transcription by RNA polymerase II"/>
    <property type="evidence" value="ECO:0007669"/>
    <property type="project" value="TreeGrafter"/>
</dbReference>
<dbReference type="PROSITE" id="PS50114">
    <property type="entry name" value="GATA_ZN_FINGER_2"/>
    <property type="match status" value="2"/>
</dbReference>
<evidence type="ECO:0000256" key="4">
    <source>
        <dbReference type="ARBA" id="ARBA00022833"/>
    </source>
</evidence>
<evidence type="ECO:0000313" key="9">
    <source>
        <dbReference type="EMBL" id="THG92811.1"/>
    </source>
</evidence>
<keyword evidence="2" id="KW-0479">Metal-binding</keyword>
<feature type="non-terminal residue" evidence="9">
    <location>
        <position position="1"/>
    </location>
</feature>
<dbReference type="GO" id="GO:0000981">
    <property type="term" value="F:DNA-binding transcription factor activity, RNA polymerase II-specific"/>
    <property type="evidence" value="ECO:0007669"/>
    <property type="project" value="TreeGrafter"/>
</dbReference>
<comment type="subcellular location">
    <subcellularLocation>
        <location evidence="1">Nucleus</location>
    </subcellularLocation>
</comment>
<keyword evidence="4" id="KW-0862">Zinc</keyword>
<dbReference type="GO" id="GO:0005634">
    <property type="term" value="C:nucleus"/>
    <property type="evidence" value="ECO:0007669"/>
    <property type="project" value="UniProtKB-SubCell"/>
</dbReference>
<dbReference type="InterPro" id="IPR039355">
    <property type="entry name" value="Transcription_factor_GATA"/>
</dbReference>
<dbReference type="SMART" id="SM00401">
    <property type="entry name" value="ZnF_GATA"/>
    <property type="match status" value="2"/>
</dbReference>
<dbReference type="Pfam" id="PF00320">
    <property type="entry name" value="GATA"/>
    <property type="match status" value="1"/>
</dbReference>
<feature type="domain" description="GATA-type" evidence="8">
    <location>
        <begin position="85"/>
        <end position="111"/>
    </location>
</feature>
<dbReference type="OrthoDB" id="515401at2759"/>
<keyword evidence="5" id="KW-0539">Nucleus</keyword>
<evidence type="ECO:0000259" key="8">
    <source>
        <dbReference type="PROSITE" id="PS50114"/>
    </source>
</evidence>
<dbReference type="Proteomes" id="UP000308199">
    <property type="component" value="Unassembled WGS sequence"/>
</dbReference>
<dbReference type="GO" id="GO:0045944">
    <property type="term" value="P:positive regulation of transcription by RNA polymerase II"/>
    <property type="evidence" value="ECO:0007669"/>
    <property type="project" value="TreeGrafter"/>
</dbReference>
<accession>A0A4S4K4Z9</accession>
<evidence type="ECO:0000256" key="7">
    <source>
        <dbReference type="SAM" id="MobiDB-lite"/>
    </source>
</evidence>